<dbReference type="GO" id="GO:0020037">
    <property type="term" value="F:heme binding"/>
    <property type="evidence" value="ECO:0007669"/>
    <property type="project" value="InterPro"/>
</dbReference>
<dbReference type="Pfam" id="PF00067">
    <property type="entry name" value="p450"/>
    <property type="match status" value="1"/>
</dbReference>
<reference evidence="6" key="1">
    <citation type="submission" date="2020-11" db="EMBL/GenBank/DDBJ databases">
        <authorList>
            <person name="Tran Van P."/>
        </authorList>
    </citation>
    <scope>NUCLEOTIDE SEQUENCE</scope>
</reference>
<dbReference type="GO" id="GO:0005737">
    <property type="term" value="C:cytoplasm"/>
    <property type="evidence" value="ECO:0007669"/>
    <property type="project" value="TreeGrafter"/>
</dbReference>
<evidence type="ECO:0000256" key="4">
    <source>
        <dbReference type="ARBA" id="ARBA00023033"/>
    </source>
</evidence>
<dbReference type="GO" id="GO:0006805">
    <property type="term" value="P:xenobiotic metabolic process"/>
    <property type="evidence" value="ECO:0007669"/>
    <property type="project" value="TreeGrafter"/>
</dbReference>
<comment type="similarity">
    <text evidence="1">Belongs to the cytochrome P450 family.</text>
</comment>
<evidence type="ECO:0000256" key="2">
    <source>
        <dbReference type="ARBA" id="ARBA00022723"/>
    </source>
</evidence>
<evidence type="ECO:0000313" key="6">
    <source>
        <dbReference type="EMBL" id="CAD7249463.1"/>
    </source>
</evidence>
<keyword evidence="2" id="KW-0479">Metal-binding</keyword>
<dbReference type="GO" id="GO:0005506">
    <property type="term" value="F:iron ion binding"/>
    <property type="evidence" value="ECO:0007669"/>
    <property type="project" value="InterPro"/>
</dbReference>
<dbReference type="GO" id="GO:0006082">
    <property type="term" value="P:organic acid metabolic process"/>
    <property type="evidence" value="ECO:0007669"/>
    <property type="project" value="TreeGrafter"/>
</dbReference>
<dbReference type="PANTHER" id="PTHR24300:SF403">
    <property type="entry name" value="CYTOCHROME P450 306A1"/>
    <property type="match status" value="1"/>
</dbReference>
<dbReference type="GO" id="GO:0016712">
    <property type="term" value="F:oxidoreductase activity, acting on paired donors, with incorporation or reduction of molecular oxygen, reduced flavin or flavoprotein as one donor, and incorporation of one atom of oxygen"/>
    <property type="evidence" value="ECO:0007669"/>
    <property type="project" value="TreeGrafter"/>
</dbReference>
<evidence type="ECO:0000313" key="7">
    <source>
        <dbReference type="Proteomes" id="UP000677054"/>
    </source>
</evidence>
<keyword evidence="4" id="KW-0560">Oxidoreductase</keyword>
<evidence type="ECO:0008006" key="8">
    <source>
        <dbReference type="Google" id="ProtNLM"/>
    </source>
</evidence>
<accession>A0A7R9A8L3</accession>
<dbReference type="GO" id="GO:0008395">
    <property type="term" value="F:steroid hydroxylase activity"/>
    <property type="evidence" value="ECO:0007669"/>
    <property type="project" value="TreeGrafter"/>
</dbReference>
<organism evidence="6">
    <name type="scientific">Darwinula stevensoni</name>
    <dbReference type="NCBI Taxonomy" id="69355"/>
    <lineage>
        <taxon>Eukaryota</taxon>
        <taxon>Metazoa</taxon>
        <taxon>Ecdysozoa</taxon>
        <taxon>Arthropoda</taxon>
        <taxon>Crustacea</taxon>
        <taxon>Oligostraca</taxon>
        <taxon>Ostracoda</taxon>
        <taxon>Podocopa</taxon>
        <taxon>Podocopida</taxon>
        <taxon>Darwinulocopina</taxon>
        <taxon>Darwinuloidea</taxon>
        <taxon>Darwinulidae</taxon>
        <taxon>Darwinula</taxon>
    </lineage>
</organism>
<sequence length="296" mass="34091">MCATPLFASFILLYILHLFVKKFLLWSKLPPGPWGVPFLGSAPSLLGGHIYKRLDSMRKKHGDIFTIGLFHKELVILSNWELVRDFFGRMEVSGRPDAMIFRQISYGNNGIVCSEGSLWQENRRFTMRVLRDFGFGKMDALDSMIQDSALDLCRYFKENQRELQDLGPRLNLAILNIIWKMTADKQFSHDDQDMQDFMNQCMEVVSDSSILGPFQLVPALVYLWPPALRASRRIDRNMAAISKRFLEEVEEHKRNLSSSGVSKDYIDAYLTEMEQQKSRGEINPNFSGTTLNKCDN</sequence>
<dbReference type="InterPro" id="IPR001128">
    <property type="entry name" value="Cyt_P450"/>
</dbReference>
<dbReference type="EMBL" id="CAJPEV010002307">
    <property type="protein sequence ID" value="CAG0896475.1"/>
    <property type="molecule type" value="Genomic_DNA"/>
</dbReference>
<dbReference type="Gene3D" id="1.10.630.10">
    <property type="entry name" value="Cytochrome P450"/>
    <property type="match status" value="1"/>
</dbReference>
<gene>
    <name evidence="6" type="ORF">DSTB1V02_LOCUS9258</name>
</gene>
<dbReference type="InterPro" id="IPR050182">
    <property type="entry name" value="Cytochrome_P450_fam2"/>
</dbReference>
<dbReference type="AlphaFoldDB" id="A0A7R9A8L3"/>
<feature type="region of interest" description="Disordered" evidence="5">
    <location>
        <begin position="276"/>
        <end position="296"/>
    </location>
</feature>
<dbReference type="InterPro" id="IPR036396">
    <property type="entry name" value="Cyt_P450_sf"/>
</dbReference>
<evidence type="ECO:0000256" key="5">
    <source>
        <dbReference type="SAM" id="MobiDB-lite"/>
    </source>
</evidence>
<name>A0A7R9A8L3_9CRUS</name>
<evidence type="ECO:0000256" key="3">
    <source>
        <dbReference type="ARBA" id="ARBA00023004"/>
    </source>
</evidence>
<keyword evidence="3" id="KW-0408">Iron</keyword>
<keyword evidence="7" id="KW-1185">Reference proteome</keyword>
<feature type="compositionally biased region" description="Polar residues" evidence="5">
    <location>
        <begin position="284"/>
        <end position="296"/>
    </location>
</feature>
<dbReference type="OrthoDB" id="6364282at2759"/>
<protein>
    <recommendedName>
        <fullName evidence="8">Cytochrome P450</fullName>
    </recommendedName>
</protein>
<proteinExistence type="inferred from homology"/>
<dbReference type="PANTHER" id="PTHR24300">
    <property type="entry name" value="CYTOCHROME P450 508A4-RELATED"/>
    <property type="match status" value="1"/>
</dbReference>
<dbReference type="InterPro" id="IPR002401">
    <property type="entry name" value="Cyt_P450_E_grp-I"/>
</dbReference>
<dbReference type="SUPFAM" id="SSF48264">
    <property type="entry name" value="Cytochrome P450"/>
    <property type="match status" value="1"/>
</dbReference>
<dbReference type="PRINTS" id="PR00463">
    <property type="entry name" value="EP450I"/>
</dbReference>
<evidence type="ECO:0000256" key="1">
    <source>
        <dbReference type="ARBA" id="ARBA00010617"/>
    </source>
</evidence>
<dbReference type="EMBL" id="LR901824">
    <property type="protein sequence ID" value="CAD7249463.1"/>
    <property type="molecule type" value="Genomic_DNA"/>
</dbReference>
<dbReference type="Proteomes" id="UP000677054">
    <property type="component" value="Unassembled WGS sequence"/>
</dbReference>
<keyword evidence="4" id="KW-0503">Monooxygenase</keyword>